<keyword evidence="3" id="KW-1185">Reference proteome</keyword>
<organism evidence="2 3">
    <name type="scientific">Roseovarius gaetbuli</name>
    <dbReference type="NCBI Taxonomy" id="1356575"/>
    <lineage>
        <taxon>Bacteria</taxon>
        <taxon>Pseudomonadati</taxon>
        <taxon>Pseudomonadota</taxon>
        <taxon>Alphaproteobacteria</taxon>
        <taxon>Rhodobacterales</taxon>
        <taxon>Roseobacteraceae</taxon>
        <taxon>Roseovarius</taxon>
    </lineage>
</organism>
<dbReference type="EMBL" id="FWFJ01000007">
    <property type="protein sequence ID" value="SLN28928.1"/>
    <property type="molecule type" value="Genomic_DNA"/>
</dbReference>
<name>A0A1X6YR93_9RHOB</name>
<accession>A0A1X6YR93</accession>
<reference evidence="3" key="1">
    <citation type="submission" date="2017-03" db="EMBL/GenBank/DDBJ databases">
        <authorList>
            <person name="Rodrigo-Torres L."/>
            <person name="Arahal R.D."/>
            <person name="Lucena T."/>
        </authorList>
    </citation>
    <scope>NUCLEOTIDE SEQUENCE [LARGE SCALE GENOMIC DNA]</scope>
    <source>
        <strain evidence="3">CECT 8370</strain>
    </source>
</reference>
<dbReference type="Proteomes" id="UP000194012">
    <property type="component" value="Unassembled WGS sequence"/>
</dbReference>
<proteinExistence type="predicted"/>
<dbReference type="AlphaFoldDB" id="A0A1X6YR93"/>
<protein>
    <recommendedName>
        <fullName evidence="4">AAA+ family ATPase</fullName>
    </recommendedName>
</protein>
<sequence length="127" mass="14007">MTVMKHIRPLITALFIASLGALPLSAQDAEQEEQGRSLMEEGARLFLEGIRREMGPALEDLRGMTEDMEPALRQFVEEMGPALSDLMAKVGDLSAYHAPEVLPNGDIIIRRKTPQEIGPLPEGEIEL</sequence>
<feature type="signal peptide" evidence="1">
    <location>
        <begin position="1"/>
        <end position="26"/>
    </location>
</feature>
<keyword evidence="1" id="KW-0732">Signal</keyword>
<evidence type="ECO:0008006" key="4">
    <source>
        <dbReference type="Google" id="ProtNLM"/>
    </source>
</evidence>
<feature type="chain" id="PRO_5012643133" description="AAA+ family ATPase" evidence="1">
    <location>
        <begin position="27"/>
        <end position="127"/>
    </location>
</feature>
<evidence type="ECO:0000256" key="1">
    <source>
        <dbReference type="SAM" id="SignalP"/>
    </source>
</evidence>
<evidence type="ECO:0000313" key="3">
    <source>
        <dbReference type="Proteomes" id="UP000194012"/>
    </source>
</evidence>
<evidence type="ECO:0000313" key="2">
    <source>
        <dbReference type="EMBL" id="SLN28928.1"/>
    </source>
</evidence>
<gene>
    <name evidence="2" type="ORF">ROG8370_01128</name>
</gene>